<feature type="compositionally biased region" description="Polar residues" evidence="1">
    <location>
        <begin position="34"/>
        <end position="60"/>
    </location>
</feature>
<protein>
    <submittedName>
        <fullName evidence="2">Uncharacterized protein</fullName>
    </submittedName>
</protein>
<dbReference type="AlphaFoldDB" id="W9XT05"/>
<reference evidence="2 3" key="1">
    <citation type="submission" date="2013-03" db="EMBL/GenBank/DDBJ databases">
        <title>The Genome Sequence of Capronia coronata CBS 617.96.</title>
        <authorList>
            <consortium name="The Broad Institute Genomics Platform"/>
            <person name="Cuomo C."/>
            <person name="de Hoog S."/>
            <person name="Gorbushina A."/>
            <person name="Walker B."/>
            <person name="Young S.K."/>
            <person name="Zeng Q."/>
            <person name="Gargeya S."/>
            <person name="Fitzgerald M."/>
            <person name="Haas B."/>
            <person name="Abouelleil A."/>
            <person name="Allen A.W."/>
            <person name="Alvarado L."/>
            <person name="Arachchi H.M."/>
            <person name="Berlin A.M."/>
            <person name="Chapman S.B."/>
            <person name="Gainer-Dewar J."/>
            <person name="Goldberg J."/>
            <person name="Griggs A."/>
            <person name="Gujja S."/>
            <person name="Hansen M."/>
            <person name="Howarth C."/>
            <person name="Imamovic A."/>
            <person name="Ireland A."/>
            <person name="Larimer J."/>
            <person name="McCowan C."/>
            <person name="Murphy C."/>
            <person name="Pearson M."/>
            <person name="Poon T.W."/>
            <person name="Priest M."/>
            <person name="Roberts A."/>
            <person name="Saif S."/>
            <person name="Shea T."/>
            <person name="Sisk P."/>
            <person name="Sykes S."/>
            <person name="Wortman J."/>
            <person name="Nusbaum C."/>
            <person name="Birren B."/>
        </authorList>
    </citation>
    <scope>NUCLEOTIDE SEQUENCE [LARGE SCALE GENOMIC DNA]</scope>
    <source>
        <strain evidence="2 3">CBS 617.96</strain>
    </source>
</reference>
<comment type="caution">
    <text evidence="2">The sequence shown here is derived from an EMBL/GenBank/DDBJ whole genome shotgun (WGS) entry which is preliminary data.</text>
</comment>
<keyword evidence="3" id="KW-1185">Reference proteome</keyword>
<gene>
    <name evidence="2" type="ORF">A1O1_08610</name>
</gene>
<feature type="compositionally biased region" description="Low complexity" evidence="1">
    <location>
        <begin position="133"/>
        <end position="146"/>
    </location>
</feature>
<dbReference type="HOGENOM" id="CLU_105933_0_0_1"/>
<dbReference type="EMBL" id="AMWN01000008">
    <property type="protein sequence ID" value="EXJ80465.1"/>
    <property type="molecule type" value="Genomic_DNA"/>
</dbReference>
<dbReference type="Proteomes" id="UP000019484">
    <property type="component" value="Unassembled WGS sequence"/>
</dbReference>
<feature type="compositionally biased region" description="Polar residues" evidence="1">
    <location>
        <begin position="96"/>
        <end position="108"/>
    </location>
</feature>
<dbReference type="OrthoDB" id="4161523at2759"/>
<name>W9XT05_9EURO</name>
<evidence type="ECO:0000313" key="3">
    <source>
        <dbReference type="Proteomes" id="UP000019484"/>
    </source>
</evidence>
<feature type="region of interest" description="Disordered" evidence="1">
    <location>
        <begin position="1"/>
        <end position="153"/>
    </location>
</feature>
<dbReference type="GeneID" id="19163458"/>
<dbReference type="STRING" id="1182541.W9XT05"/>
<evidence type="ECO:0000313" key="2">
    <source>
        <dbReference type="EMBL" id="EXJ80465.1"/>
    </source>
</evidence>
<sequence>MNSVPSPPPRSPDRLLPGAAAVRSWGSASPPPQGSSHLSVSDQSEYSEGSGQHQPTSRFQQPAPMDPTAAGYVAEIHGMPEEQRNVHQLPDDQVQPRASHQRNISGVSGPSADSAGGPYYSGQQSAQESYELPGQSAGPAAAQSGAGYRGVDPEVPLHQRVPIRAGHIRPSTNF</sequence>
<feature type="compositionally biased region" description="Pro residues" evidence="1">
    <location>
        <begin position="1"/>
        <end position="10"/>
    </location>
</feature>
<organism evidence="2 3">
    <name type="scientific">Capronia coronata CBS 617.96</name>
    <dbReference type="NCBI Taxonomy" id="1182541"/>
    <lineage>
        <taxon>Eukaryota</taxon>
        <taxon>Fungi</taxon>
        <taxon>Dikarya</taxon>
        <taxon>Ascomycota</taxon>
        <taxon>Pezizomycotina</taxon>
        <taxon>Eurotiomycetes</taxon>
        <taxon>Chaetothyriomycetidae</taxon>
        <taxon>Chaetothyriales</taxon>
        <taxon>Herpotrichiellaceae</taxon>
        <taxon>Capronia</taxon>
    </lineage>
</organism>
<evidence type="ECO:0000256" key="1">
    <source>
        <dbReference type="SAM" id="MobiDB-lite"/>
    </source>
</evidence>
<dbReference type="RefSeq" id="XP_007727659.1">
    <property type="nucleotide sequence ID" value="XM_007729469.1"/>
</dbReference>
<proteinExistence type="predicted"/>
<accession>W9XT05</accession>